<dbReference type="Proteomes" id="UP000460298">
    <property type="component" value="Unassembled WGS sequence"/>
</dbReference>
<dbReference type="PROSITE" id="PS51352">
    <property type="entry name" value="THIOREDOXIN_2"/>
    <property type="match status" value="1"/>
</dbReference>
<comment type="similarity">
    <text evidence="6">Belongs to the peroxiredoxin family. Tpx subfamily.</text>
</comment>
<evidence type="ECO:0000313" key="8">
    <source>
        <dbReference type="EMBL" id="KAB2932041.1"/>
    </source>
</evidence>
<dbReference type="NCBIfam" id="NF001808">
    <property type="entry name" value="PRK00522.1"/>
    <property type="match status" value="1"/>
</dbReference>
<dbReference type="Pfam" id="PF08534">
    <property type="entry name" value="Redoxin"/>
    <property type="match status" value="1"/>
</dbReference>
<comment type="function">
    <text evidence="6">Thiol-specific peroxidase that catalyzes the reduction of hydrogen peroxide and organic hydroperoxides to water and alcohols, respectively. Plays a role in cell protection against oxidative stress by detoxifying peroxides.</text>
</comment>
<feature type="active site" description="Cysteine sulfenic acid (-SOH) intermediate" evidence="6">
    <location>
        <position position="60"/>
    </location>
</feature>
<proteinExistence type="inferred from homology"/>
<comment type="miscellaneous">
    <text evidence="6">The active site is a conserved redox-active cysteine residue, the peroxidatic cysteine (C(P)), which makes the nucleophilic attack on the peroxide substrate. The peroxide oxidizes the C(P)-SH to cysteine sulfenic acid (C(P)-SOH), which then reacts with another cysteine residue, the resolving cysteine (C(R)), to form a disulfide bridge. The disulfide is subsequently reduced by an appropriate electron donor to complete the catalytic cycle. In this atypical 2-Cys peroxiredoxin, C(R) is present in the same subunit to form an intramolecular disulfide. The disulfide is subsequently reduced by thioredoxin.</text>
</comment>
<gene>
    <name evidence="6" type="primary">tpx</name>
    <name evidence="8" type="ORF">F9K24_12215</name>
</gene>
<evidence type="ECO:0000256" key="4">
    <source>
        <dbReference type="ARBA" id="ARBA00023157"/>
    </source>
</evidence>
<keyword evidence="5 6" id="KW-0676">Redox-active center</keyword>
<accession>A0A833H142</accession>
<name>A0A833H142_9LEPT</name>
<dbReference type="PANTHER" id="PTHR43110:SF1">
    <property type="entry name" value="THIOL PEROXIDASE"/>
    <property type="match status" value="1"/>
</dbReference>
<dbReference type="SUPFAM" id="SSF52833">
    <property type="entry name" value="Thioredoxin-like"/>
    <property type="match status" value="1"/>
</dbReference>
<dbReference type="Gene3D" id="3.40.30.10">
    <property type="entry name" value="Glutaredoxin"/>
    <property type="match status" value="1"/>
</dbReference>
<comment type="catalytic activity">
    <reaction evidence="6">
        <text>a hydroperoxide + [thioredoxin]-dithiol = an alcohol + [thioredoxin]-disulfide + H2O</text>
        <dbReference type="Rhea" id="RHEA:62620"/>
        <dbReference type="Rhea" id="RHEA-COMP:10698"/>
        <dbReference type="Rhea" id="RHEA-COMP:10700"/>
        <dbReference type="ChEBI" id="CHEBI:15377"/>
        <dbReference type="ChEBI" id="CHEBI:29950"/>
        <dbReference type="ChEBI" id="CHEBI:30879"/>
        <dbReference type="ChEBI" id="CHEBI:35924"/>
        <dbReference type="ChEBI" id="CHEBI:50058"/>
        <dbReference type="EC" id="1.11.1.24"/>
    </reaction>
</comment>
<keyword evidence="3 6" id="KW-0560">Oxidoreductase</keyword>
<dbReference type="PANTHER" id="PTHR43110">
    <property type="entry name" value="THIOL PEROXIDASE"/>
    <property type="match status" value="1"/>
</dbReference>
<dbReference type="EC" id="1.11.1.24" evidence="6"/>
<evidence type="ECO:0000256" key="3">
    <source>
        <dbReference type="ARBA" id="ARBA00023002"/>
    </source>
</evidence>
<evidence type="ECO:0000256" key="5">
    <source>
        <dbReference type="ARBA" id="ARBA00023284"/>
    </source>
</evidence>
<keyword evidence="4 6" id="KW-1015">Disulfide bond</keyword>
<dbReference type="CDD" id="cd03014">
    <property type="entry name" value="PRX_Atyp2cys"/>
    <property type="match status" value="1"/>
</dbReference>
<keyword evidence="2 6" id="KW-0049">Antioxidant</keyword>
<dbReference type="PROSITE" id="PS01265">
    <property type="entry name" value="TPX"/>
    <property type="match status" value="1"/>
</dbReference>
<evidence type="ECO:0000313" key="9">
    <source>
        <dbReference type="Proteomes" id="UP000460298"/>
    </source>
</evidence>
<dbReference type="EMBL" id="WBUI01000011">
    <property type="protein sequence ID" value="KAB2932041.1"/>
    <property type="molecule type" value="Genomic_DNA"/>
</dbReference>
<dbReference type="InterPro" id="IPR036249">
    <property type="entry name" value="Thioredoxin-like_sf"/>
</dbReference>
<comment type="caution">
    <text evidence="8">The sequence shown here is derived from an EMBL/GenBank/DDBJ whole genome shotgun (WGS) entry which is preliminary data.</text>
</comment>
<sequence>MATTKFKGNDVHTSGSLPAVGQKAPDFKVVGSDLSELNLASFAGKTLILNIFPSIDTAVCASSVRKFNESASSVPNATVLCVSMDLPFAHNRFCGAEGLKNVKTSSDFRYQDFGKAYGVRMVDGPLAGLHARSVVVVGPDGTVKHSELVPDIGQEPNYDAALAAAR</sequence>
<dbReference type="InterPro" id="IPR013740">
    <property type="entry name" value="Redoxin"/>
</dbReference>
<dbReference type="GO" id="GO:0008379">
    <property type="term" value="F:thioredoxin peroxidase activity"/>
    <property type="evidence" value="ECO:0007669"/>
    <property type="project" value="UniProtKB-UniRule"/>
</dbReference>
<keyword evidence="1 6" id="KW-0575">Peroxidase</keyword>
<reference evidence="8 9" key="1">
    <citation type="submission" date="2019-10" db="EMBL/GenBank/DDBJ databases">
        <title>Extracellular Electron Transfer in a Candidatus Methanoperedens spp. Enrichment Culture.</title>
        <authorList>
            <person name="Berger S."/>
            <person name="Rangel Shaw D."/>
            <person name="Berben T."/>
            <person name="In 'T Zandt M."/>
            <person name="Frank J."/>
            <person name="Reimann J."/>
            <person name="Jetten M.S.M."/>
            <person name="Welte C.U."/>
        </authorList>
    </citation>
    <scope>NUCLEOTIDE SEQUENCE [LARGE SCALE GENOMIC DNA]</scope>
    <source>
        <strain evidence="8">SB12</strain>
    </source>
</reference>
<dbReference type="InterPro" id="IPR002065">
    <property type="entry name" value="TPX"/>
</dbReference>
<feature type="domain" description="Thioredoxin" evidence="7">
    <location>
        <begin position="18"/>
        <end position="166"/>
    </location>
</feature>
<comment type="subunit">
    <text evidence="6">Homodimer.</text>
</comment>
<dbReference type="HAMAP" id="MF_00269">
    <property type="entry name" value="Tpx"/>
    <property type="match status" value="1"/>
</dbReference>
<dbReference type="InterPro" id="IPR013766">
    <property type="entry name" value="Thioredoxin_domain"/>
</dbReference>
<dbReference type="InterPro" id="IPR050455">
    <property type="entry name" value="Tpx_Peroxidase_subfamily"/>
</dbReference>
<evidence type="ECO:0000256" key="2">
    <source>
        <dbReference type="ARBA" id="ARBA00022862"/>
    </source>
</evidence>
<evidence type="ECO:0000256" key="6">
    <source>
        <dbReference type="HAMAP-Rule" id="MF_00269"/>
    </source>
</evidence>
<evidence type="ECO:0000256" key="1">
    <source>
        <dbReference type="ARBA" id="ARBA00022559"/>
    </source>
</evidence>
<protein>
    <recommendedName>
        <fullName evidence="6">Thiol peroxidase</fullName>
        <shortName evidence="6">Tpx</shortName>
        <ecNumber evidence="6">1.11.1.24</ecNumber>
    </recommendedName>
    <alternativeName>
        <fullName evidence="6">Peroxiredoxin tpx</fullName>
        <shortName evidence="6">Prx</shortName>
    </alternativeName>
    <alternativeName>
        <fullName evidence="6">Thioredoxin peroxidase</fullName>
    </alternativeName>
    <alternativeName>
        <fullName evidence="6">Thioredoxin-dependent peroxiredoxin</fullName>
    </alternativeName>
</protein>
<dbReference type="InterPro" id="IPR018219">
    <property type="entry name" value="Tpx_CS"/>
</dbReference>
<organism evidence="8 9">
    <name type="scientific">Leptonema illini</name>
    <dbReference type="NCBI Taxonomy" id="183"/>
    <lineage>
        <taxon>Bacteria</taxon>
        <taxon>Pseudomonadati</taxon>
        <taxon>Spirochaetota</taxon>
        <taxon>Spirochaetia</taxon>
        <taxon>Leptospirales</taxon>
        <taxon>Leptospiraceae</taxon>
        <taxon>Leptonema</taxon>
    </lineage>
</organism>
<dbReference type="AlphaFoldDB" id="A0A833H142"/>
<feature type="disulfide bond" description="Redox-active" evidence="6">
    <location>
        <begin position="60"/>
        <end position="94"/>
    </location>
</feature>
<evidence type="ECO:0000259" key="7">
    <source>
        <dbReference type="PROSITE" id="PS51352"/>
    </source>
</evidence>